<organism evidence="7 8">
    <name type="scientific">Vibrio metoecus</name>
    <dbReference type="NCBI Taxonomy" id="1481663"/>
    <lineage>
        <taxon>Bacteria</taxon>
        <taxon>Pseudomonadati</taxon>
        <taxon>Pseudomonadota</taxon>
        <taxon>Gammaproteobacteria</taxon>
        <taxon>Vibrionales</taxon>
        <taxon>Vibrionaceae</taxon>
        <taxon>Vibrio</taxon>
    </lineage>
</organism>
<comment type="caution">
    <text evidence="7">The sequence shown here is derived from an EMBL/GenBank/DDBJ whole genome shotgun (WGS) entry which is preliminary data.</text>
</comment>
<keyword evidence="4 5" id="KW-0472">Membrane</keyword>
<comment type="subcellular location">
    <subcellularLocation>
        <location evidence="1">Membrane</location>
        <topology evidence="1">Multi-pass membrane protein</topology>
    </subcellularLocation>
</comment>
<evidence type="ECO:0000256" key="3">
    <source>
        <dbReference type="ARBA" id="ARBA00022989"/>
    </source>
</evidence>
<evidence type="ECO:0000256" key="5">
    <source>
        <dbReference type="SAM" id="Phobius"/>
    </source>
</evidence>
<dbReference type="SUPFAM" id="SSF103481">
    <property type="entry name" value="Multidrug resistance efflux transporter EmrE"/>
    <property type="match status" value="2"/>
</dbReference>
<name>A0A271VXA7_VIBMT</name>
<feature type="transmembrane region" description="Helical" evidence="5">
    <location>
        <begin position="179"/>
        <end position="198"/>
    </location>
</feature>
<dbReference type="Proteomes" id="UP000216173">
    <property type="component" value="Unassembled WGS sequence"/>
</dbReference>
<proteinExistence type="predicted"/>
<feature type="transmembrane region" description="Helical" evidence="5">
    <location>
        <begin position="31"/>
        <end position="53"/>
    </location>
</feature>
<dbReference type="PANTHER" id="PTHR22911:SF6">
    <property type="entry name" value="SOLUTE CARRIER FAMILY 35 MEMBER G1"/>
    <property type="match status" value="1"/>
</dbReference>
<dbReference type="EMBL" id="NMSH01000003">
    <property type="protein sequence ID" value="PAR22429.1"/>
    <property type="molecule type" value="Genomic_DNA"/>
</dbReference>
<gene>
    <name evidence="7" type="ORF">CGU03_03525</name>
</gene>
<dbReference type="PANTHER" id="PTHR22911">
    <property type="entry name" value="ACYL-MALONYL CONDENSING ENZYME-RELATED"/>
    <property type="match status" value="1"/>
</dbReference>
<dbReference type="RefSeq" id="WP_055044014.1">
    <property type="nucleotide sequence ID" value="NZ_LBGR01000007.1"/>
</dbReference>
<feature type="transmembrane region" description="Helical" evidence="5">
    <location>
        <begin position="279"/>
        <end position="298"/>
    </location>
</feature>
<evidence type="ECO:0000313" key="7">
    <source>
        <dbReference type="EMBL" id="PAR22429.1"/>
    </source>
</evidence>
<dbReference type="InterPro" id="IPR037185">
    <property type="entry name" value="EmrE-like"/>
</dbReference>
<sequence>MPNYLFPVWFMLLSTFSLSLTGLLSKYLAQMMPIAVLGFLRFIIPALFLLMAMQLTHFRWPQKNMLFSLMIRAVCIAGSQLCFIYSLQALSLVESVVLFSTGPLFIPIFEKLLWGGKLAWRTVVSVWVILVGVMMLAGNTGSIIWRPELLTGLGAGLFNAGSQLSLFRAAKSDMRSIEIHAWTFLVAALLLSPLLLLVPWGGDLASITGIGFDKEGMFTLGALILASVLVVNTQVFRAKAYRFAKSGSQLAPLIFTNLLFSALWQMLFFDVEYGLTQQLGLGLIIVTTVINGIIPRFTERKARLKRYRRVTF</sequence>
<keyword evidence="2 5" id="KW-0812">Transmembrane</keyword>
<reference evidence="8" key="1">
    <citation type="submission" date="2017-07" db="EMBL/GenBank/DDBJ databases">
        <authorList>
            <person name="Boucher Y."/>
            <person name="Orata F.D."/>
        </authorList>
    </citation>
    <scope>NUCLEOTIDE SEQUENCE [LARGE SCALE GENOMIC DNA]</scope>
    <source>
        <strain evidence="8">OYP9E10</strain>
    </source>
</reference>
<accession>A0A271VXA7</accession>
<feature type="transmembrane region" description="Helical" evidence="5">
    <location>
        <begin position="149"/>
        <end position="167"/>
    </location>
</feature>
<evidence type="ECO:0000313" key="8">
    <source>
        <dbReference type="Proteomes" id="UP000216173"/>
    </source>
</evidence>
<evidence type="ECO:0000259" key="6">
    <source>
        <dbReference type="Pfam" id="PF00892"/>
    </source>
</evidence>
<feature type="transmembrane region" description="Helical" evidence="5">
    <location>
        <begin position="65"/>
        <end position="86"/>
    </location>
</feature>
<dbReference type="AlphaFoldDB" id="A0A271VXA7"/>
<dbReference type="InterPro" id="IPR000620">
    <property type="entry name" value="EamA_dom"/>
</dbReference>
<evidence type="ECO:0000256" key="1">
    <source>
        <dbReference type="ARBA" id="ARBA00004141"/>
    </source>
</evidence>
<feature type="transmembrane region" description="Helical" evidence="5">
    <location>
        <begin position="92"/>
        <end position="109"/>
    </location>
</feature>
<feature type="transmembrane region" description="Helical" evidence="5">
    <location>
        <begin position="218"/>
        <end position="238"/>
    </location>
</feature>
<protein>
    <submittedName>
        <fullName evidence="7">EamA family transporter</fullName>
    </submittedName>
</protein>
<feature type="transmembrane region" description="Helical" evidence="5">
    <location>
        <begin position="118"/>
        <end position="137"/>
    </location>
</feature>
<dbReference type="GO" id="GO:0016020">
    <property type="term" value="C:membrane"/>
    <property type="evidence" value="ECO:0007669"/>
    <property type="project" value="UniProtKB-SubCell"/>
</dbReference>
<feature type="transmembrane region" description="Helical" evidence="5">
    <location>
        <begin position="250"/>
        <end position="267"/>
    </location>
</feature>
<dbReference type="Pfam" id="PF00892">
    <property type="entry name" value="EamA"/>
    <property type="match status" value="1"/>
</dbReference>
<keyword evidence="3 5" id="KW-1133">Transmembrane helix</keyword>
<evidence type="ECO:0000256" key="2">
    <source>
        <dbReference type="ARBA" id="ARBA00022692"/>
    </source>
</evidence>
<evidence type="ECO:0000256" key="4">
    <source>
        <dbReference type="ARBA" id="ARBA00023136"/>
    </source>
</evidence>
<feature type="domain" description="EamA" evidence="6">
    <location>
        <begin position="7"/>
        <end position="136"/>
    </location>
</feature>